<feature type="domain" description="HD-GYP" evidence="1">
    <location>
        <begin position="373"/>
        <end position="575"/>
    </location>
</feature>
<dbReference type="InterPro" id="IPR037522">
    <property type="entry name" value="HD_GYP_dom"/>
</dbReference>
<dbReference type="Proteomes" id="UP000596827">
    <property type="component" value="Unassembled WGS sequence"/>
</dbReference>
<dbReference type="EMBL" id="JACORU010000005">
    <property type="protein sequence ID" value="MBC5765740.1"/>
    <property type="molecule type" value="Genomic_DNA"/>
</dbReference>
<dbReference type="PANTHER" id="PTHR43155:SF2">
    <property type="entry name" value="CYCLIC DI-GMP PHOSPHODIESTERASE PA4108"/>
    <property type="match status" value="1"/>
</dbReference>
<dbReference type="PROSITE" id="PS51832">
    <property type="entry name" value="HD_GYP"/>
    <property type="match status" value="1"/>
</dbReference>
<gene>
    <name evidence="2" type="ORF">H8R02_14825</name>
</gene>
<name>A0A923S2T8_9BURK</name>
<dbReference type="SUPFAM" id="SSF55781">
    <property type="entry name" value="GAF domain-like"/>
    <property type="match status" value="1"/>
</dbReference>
<reference evidence="2" key="1">
    <citation type="submission" date="2020-08" db="EMBL/GenBank/DDBJ databases">
        <title>Ramlibacter sp. GTP1 16S ribosomal RNA gene genome sequencing and assembly.</title>
        <authorList>
            <person name="Kang M."/>
        </authorList>
    </citation>
    <scope>NUCLEOTIDE SEQUENCE</scope>
    <source>
        <strain evidence="2">GTP1</strain>
    </source>
</reference>
<dbReference type="SMART" id="SM00065">
    <property type="entry name" value="GAF"/>
    <property type="match status" value="1"/>
</dbReference>
<dbReference type="InterPro" id="IPR029016">
    <property type="entry name" value="GAF-like_dom_sf"/>
</dbReference>
<dbReference type="CDD" id="cd00077">
    <property type="entry name" value="HDc"/>
    <property type="match status" value="1"/>
</dbReference>
<dbReference type="RefSeq" id="WP_187082215.1">
    <property type="nucleotide sequence ID" value="NZ_JACORU010000005.1"/>
</dbReference>
<dbReference type="GO" id="GO:0008081">
    <property type="term" value="F:phosphoric diester hydrolase activity"/>
    <property type="evidence" value="ECO:0007669"/>
    <property type="project" value="UniProtKB-ARBA"/>
</dbReference>
<dbReference type="InterPro" id="IPR003607">
    <property type="entry name" value="HD/PDEase_dom"/>
</dbReference>
<accession>A0A923S2T8</accession>
<evidence type="ECO:0000259" key="1">
    <source>
        <dbReference type="PROSITE" id="PS51832"/>
    </source>
</evidence>
<dbReference type="InterPro" id="IPR003018">
    <property type="entry name" value="GAF"/>
</dbReference>
<dbReference type="SUPFAM" id="SSF109604">
    <property type="entry name" value="HD-domain/PDEase-like"/>
    <property type="match status" value="2"/>
</dbReference>
<dbReference type="PANTHER" id="PTHR43155">
    <property type="entry name" value="CYCLIC DI-GMP PHOSPHODIESTERASE PA4108-RELATED"/>
    <property type="match status" value="1"/>
</dbReference>
<dbReference type="Pfam" id="PF13487">
    <property type="entry name" value="HD_5"/>
    <property type="match status" value="1"/>
</dbReference>
<dbReference type="Gene3D" id="3.30.450.40">
    <property type="match status" value="1"/>
</dbReference>
<sequence length="661" mass="73550">METHEGATAQAYRELIEIGIALSAEKDPARLRERILAEAKRLANADAGTLYLKHKGKELHFQIVRNDSLGIALGGTTGLDCDLPPVPLVLEDGRPNMHNVASYCAITGEIVNIADAYDPNDPYDFSGTEAFDRRLGYRSHSFLTVPLMNHNGMVIGVLQLINAKDATGKVVPFDPAIVPMVSSLASQAAVSIDNRLLIEELKLLLDSFIGVIATAIDTKSPYTGGHCQRVPVLTEMLVKAACDVKDGPFAGFDLTEEEWYELRVACWLHDCGKVITPEHIVDKATKLECIYDRIHEIRMRFEVLKRDAEIAMLKAVMAGGDPALLREKYEQECATLDEEFAFVGECNVGGEYMAPEKVERLQRIAERTWMRTLSNRIGISYAEQKRREAVPERPLPIEENLLADRPDHISPRQGLRLSAEGNPWGFKMKVPEREANLGELYNLSISRGTLTEEDRYRINEHMAQTIIMLESLPWPRHLRRVPEYAGGHHEKIDGTGYPRGLRGEDMSIPARVMAIADIFEALTAADRPYKPPKKVSDALRIMRFMVKDKHIDAHLFRLFVESGVYREYAVQHLKAEQIDEVDLGMLLDGLTDPPPAAAPAPAAAVSDDETVIMPRAAFVIPVVPTLEQVTAQDETVPLVLPKEVPVVVPTPALMDEVDARV</sequence>
<proteinExistence type="predicted"/>
<dbReference type="AlphaFoldDB" id="A0A923S2T8"/>
<organism evidence="2 3">
    <name type="scientific">Ramlibacter albus</name>
    <dbReference type="NCBI Taxonomy" id="2079448"/>
    <lineage>
        <taxon>Bacteria</taxon>
        <taxon>Pseudomonadati</taxon>
        <taxon>Pseudomonadota</taxon>
        <taxon>Betaproteobacteria</taxon>
        <taxon>Burkholderiales</taxon>
        <taxon>Comamonadaceae</taxon>
        <taxon>Ramlibacter</taxon>
    </lineage>
</organism>
<dbReference type="Pfam" id="PF01590">
    <property type="entry name" value="GAF"/>
    <property type="match status" value="1"/>
</dbReference>
<evidence type="ECO:0000313" key="3">
    <source>
        <dbReference type="Proteomes" id="UP000596827"/>
    </source>
</evidence>
<evidence type="ECO:0000313" key="2">
    <source>
        <dbReference type="EMBL" id="MBC5765740.1"/>
    </source>
</evidence>
<dbReference type="SMART" id="SM00471">
    <property type="entry name" value="HDc"/>
    <property type="match status" value="1"/>
</dbReference>
<keyword evidence="3" id="KW-1185">Reference proteome</keyword>
<comment type="caution">
    <text evidence="2">The sequence shown here is derived from an EMBL/GenBank/DDBJ whole genome shotgun (WGS) entry which is preliminary data.</text>
</comment>
<protein>
    <submittedName>
        <fullName evidence="2">GAF domain-containing protein</fullName>
    </submittedName>
</protein>
<dbReference type="Gene3D" id="1.10.3210.10">
    <property type="entry name" value="Hypothetical protein af1432"/>
    <property type="match status" value="2"/>
</dbReference>